<dbReference type="EMBL" id="OU900095">
    <property type="protein sequence ID" value="CAG9859477.1"/>
    <property type="molecule type" value="Genomic_DNA"/>
</dbReference>
<gene>
    <name evidence="1" type="ORF">PHYEVI_LOCUS5851</name>
</gene>
<dbReference type="Proteomes" id="UP001153712">
    <property type="component" value="Chromosome 2"/>
</dbReference>
<organism evidence="1 2">
    <name type="scientific">Phyllotreta striolata</name>
    <name type="common">Striped flea beetle</name>
    <name type="synonym">Crioceris striolata</name>
    <dbReference type="NCBI Taxonomy" id="444603"/>
    <lineage>
        <taxon>Eukaryota</taxon>
        <taxon>Metazoa</taxon>
        <taxon>Ecdysozoa</taxon>
        <taxon>Arthropoda</taxon>
        <taxon>Hexapoda</taxon>
        <taxon>Insecta</taxon>
        <taxon>Pterygota</taxon>
        <taxon>Neoptera</taxon>
        <taxon>Endopterygota</taxon>
        <taxon>Coleoptera</taxon>
        <taxon>Polyphaga</taxon>
        <taxon>Cucujiformia</taxon>
        <taxon>Chrysomeloidea</taxon>
        <taxon>Chrysomelidae</taxon>
        <taxon>Galerucinae</taxon>
        <taxon>Alticini</taxon>
        <taxon>Phyllotreta</taxon>
    </lineage>
</organism>
<sequence>MIQIRVTPMAGKYNAYSESKTSQIRKTQLKINETQWQEYMQYAVGRLSATNAARINIFPAEKPLRREESQQEDTLCW</sequence>
<name>A0A9N9XRS7_PHYSR</name>
<accession>A0A9N9XRS7</accession>
<protein>
    <submittedName>
        <fullName evidence="1">Uncharacterized protein</fullName>
    </submittedName>
</protein>
<dbReference type="AlphaFoldDB" id="A0A9N9XRS7"/>
<evidence type="ECO:0000313" key="1">
    <source>
        <dbReference type="EMBL" id="CAG9859477.1"/>
    </source>
</evidence>
<reference evidence="1" key="1">
    <citation type="submission" date="2022-01" db="EMBL/GenBank/DDBJ databases">
        <authorList>
            <person name="King R."/>
        </authorList>
    </citation>
    <scope>NUCLEOTIDE SEQUENCE</scope>
</reference>
<keyword evidence="2" id="KW-1185">Reference proteome</keyword>
<proteinExistence type="predicted"/>
<evidence type="ECO:0000313" key="2">
    <source>
        <dbReference type="Proteomes" id="UP001153712"/>
    </source>
</evidence>